<dbReference type="InterPro" id="IPR004837">
    <property type="entry name" value="NaCa_Exmemb"/>
</dbReference>
<dbReference type="Pfam" id="PF01699">
    <property type="entry name" value="Na_Ca_ex"/>
    <property type="match status" value="2"/>
</dbReference>
<feature type="transmembrane region" description="Helical" evidence="17">
    <location>
        <begin position="152"/>
        <end position="174"/>
    </location>
</feature>
<dbReference type="PANTHER" id="PTHR10846:SF2">
    <property type="entry name" value="RE48874P"/>
    <property type="match status" value="1"/>
</dbReference>
<evidence type="ECO:0000256" key="13">
    <source>
        <dbReference type="ARBA" id="ARBA00023053"/>
    </source>
</evidence>
<keyword evidence="14" id="KW-0406">Ion transport</keyword>
<keyword evidence="10" id="KW-0769">Symport</keyword>
<keyword evidence="6" id="KW-0109">Calcium transport</keyword>
<evidence type="ECO:0000256" key="3">
    <source>
        <dbReference type="ARBA" id="ARBA00022448"/>
    </source>
</evidence>
<feature type="transmembrane region" description="Helical" evidence="17">
    <location>
        <begin position="432"/>
        <end position="453"/>
    </location>
</feature>
<dbReference type="Gene3D" id="1.20.1420.30">
    <property type="entry name" value="NCX, central ion-binding region"/>
    <property type="match status" value="2"/>
</dbReference>
<evidence type="ECO:0000256" key="4">
    <source>
        <dbReference type="ARBA" id="ARBA00022449"/>
    </source>
</evidence>
<dbReference type="GO" id="GO:0005886">
    <property type="term" value="C:plasma membrane"/>
    <property type="evidence" value="ECO:0007669"/>
    <property type="project" value="TreeGrafter"/>
</dbReference>
<dbReference type="NCBIfam" id="TIGR00367">
    <property type="entry name" value="calcium/sodium antiporter"/>
    <property type="match status" value="1"/>
</dbReference>
<evidence type="ECO:0000256" key="12">
    <source>
        <dbReference type="ARBA" id="ARBA00022989"/>
    </source>
</evidence>
<dbReference type="GO" id="GO:0015293">
    <property type="term" value="F:symporter activity"/>
    <property type="evidence" value="ECO:0007669"/>
    <property type="project" value="UniProtKB-KW"/>
</dbReference>
<feature type="domain" description="Sodium/calcium exchanger membrane region" evidence="18">
    <location>
        <begin position="326"/>
        <end position="473"/>
    </location>
</feature>
<name>A0AAJ6YKK4_9HYME</name>
<dbReference type="GO" id="GO:0008273">
    <property type="term" value="F:calcium, potassium:sodium antiporter activity"/>
    <property type="evidence" value="ECO:0007669"/>
    <property type="project" value="TreeGrafter"/>
</dbReference>
<dbReference type="KEGG" id="csol:105363682"/>
<keyword evidence="16" id="KW-0739">Sodium transport</keyword>
<evidence type="ECO:0000256" key="11">
    <source>
        <dbReference type="ARBA" id="ARBA00022958"/>
    </source>
</evidence>
<dbReference type="PANTHER" id="PTHR10846">
    <property type="entry name" value="SODIUM/POTASSIUM/CALCIUM EXCHANGER"/>
    <property type="match status" value="1"/>
</dbReference>
<evidence type="ECO:0000256" key="1">
    <source>
        <dbReference type="ARBA" id="ARBA00004141"/>
    </source>
</evidence>
<dbReference type="Proteomes" id="UP000695007">
    <property type="component" value="Unplaced"/>
</dbReference>
<feature type="transmembrane region" description="Helical" evidence="17">
    <location>
        <begin position="324"/>
        <end position="343"/>
    </location>
</feature>
<keyword evidence="4" id="KW-0050">Antiport</keyword>
<evidence type="ECO:0000256" key="6">
    <source>
        <dbReference type="ARBA" id="ARBA00022568"/>
    </source>
</evidence>
<keyword evidence="8" id="KW-0732">Signal</keyword>
<proteinExistence type="inferred from homology"/>
<dbReference type="GO" id="GO:0006874">
    <property type="term" value="P:intracellular calcium ion homeostasis"/>
    <property type="evidence" value="ECO:0007669"/>
    <property type="project" value="TreeGrafter"/>
</dbReference>
<feature type="transmembrane region" description="Helical" evidence="17">
    <location>
        <begin position="460"/>
        <end position="483"/>
    </location>
</feature>
<evidence type="ECO:0000256" key="10">
    <source>
        <dbReference type="ARBA" id="ARBA00022847"/>
    </source>
</evidence>
<feature type="transmembrane region" description="Helical" evidence="17">
    <location>
        <begin position="363"/>
        <end position="382"/>
    </location>
</feature>
<keyword evidence="19" id="KW-1185">Reference proteome</keyword>
<gene>
    <name evidence="20" type="primary">LOC105363682</name>
</gene>
<reference evidence="20" key="1">
    <citation type="submission" date="2025-08" db="UniProtKB">
        <authorList>
            <consortium name="RefSeq"/>
        </authorList>
    </citation>
    <scope>IDENTIFICATION</scope>
</reference>
<keyword evidence="13" id="KW-0915">Sodium</keyword>
<feature type="transmembrane region" description="Helical" evidence="17">
    <location>
        <begin position="394"/>
        <end position="412"/>
    </location>
</feature>
<keyword evidence="9" id="KW-0106">Calcium</keyword>
<feature type="transmembrane region" description="Helical" evidence="17">
    <location>
        <begin position="120"/>
        <end position="145"/>
    </location>
</feature>
<keyword evidence="3" id="KW-0813">Transport</keyword>
<evidence type="ECO:0000256" key="8">
    <source>
        <dbReference type="ARBA" id="ARBA00022729"/>
    </source>
</evidence>
<evidence type="ECO:0000256" key="15">
    <source>
        <dbReference type="ARBA" id="ARBA00023136"/>
    </source>
</evidence>
<keyword evidence="12 17" id="KW-1133">Transmembrane helix</keyword>
<dbReference type="InterPro" id="IPR004481">
    <property type="entry name" value="K/Na/Ca-exchanger"/>
</dbReference>
<evidence type="ECO:0000259" key="18">
    <source>
        <dbReference type="Pfam" id="PF01699"/>
    </source>
</evidence>
<keyword evidence="7 17" id="KW-0812">Transmembrane</keyword>
<evidence type="ECO:0000313" key="19">
    <source>
        <dbReference type="Proteomes" id="UP000695007"/>
    </source>
</evidence>
<feature type="transmembrane region" description="Helical" evidence="17">
    <location>
        <begin position="180"/>
        <end position="199"/>
    </location>
</feature>
<comment type="subcellular location">
    <subcellularLocation>
        <location evidence="1">Membrane</location>
        <topology evidence="1">Multi-pass membrane protein</topology>
    </subcellularLocation>
</comment>
<evidence type="ECO:0000256" key="14">
    <source>
        <dbReference type="ARBA" id="ARBA00023065"/>
    </source>
</evidence>
<dbReference type="InterPro" id="IPR044880">
    <property type="entry name" value="NCX_ion-bd_dom_sf"/>
</dbReference>
<dbReference type="RefSeq" id="XP_011499735.1">
    <property type="nucleotide sequence ID" value="XM_011501433.1"/>
</dbReference>
<dbReference type="GO" id="GO:0005262">
    <property type="term" value="F:calcium channel activity"/>
    <property type="evidence" value="ECO:0007669"/>
    <property type="project" value="TreeGrafter"/>
</dbReference>
<evidence type="ECO:0000256" key="16">
    <source>
        <dbReference type="ARBA" id="ARBA00023201"/>
    </source>
</evidence>
<keyword evidence="5" id="KW-0633">Potassium transport</keyword>
<feature type="domain" description="Sodium/calcium exchanger membrane region" evidence="18">
    <location>
        <begin position="56"/>
        <end position="198"/>
    </location>
</feature>
<dbReference type="AlphaFoldDB" id="A0AAJ6YKK4"/>
<evidence type="ECO:0000256" key="2">
    <source>
        <dbReference type="ARBA" id="ARBA00005364"/>
    </source>
</evidence>
<dbReference type="FunFam" id="1.20.1420.30:FF:000009">
    <property type="entry name" value="sodium/potassium/calcium exchanger 5 isoform X2"/>
    <property type="match status" value="1"/>
</dbReference>
<keyword evidence="15 17" id="KW-0472">Membrane</keyword>
<keyword evidence="11" id="KW-0630">Potassium</keyword>
<evidence type="ECO:0000256" key="5">
    <source>
        <dbReference type="ARBA" id="ARBA00022538"/>
    </source>
</evidence>
<dbReference type="GeneID" id="105363682"/>
<sequence length="488" mass="54626">MFTKSHFIKKNKSNTEWLLNSSSPIVQNCSPHSVEEFPDDLFSKEQLRRGAVLLHIFCGLYSFLLTAYVCNDYLLPSLDCICADLRISADVAGATFLATASCFPELFVNVVGTFLTESDLGVGTVVGGAVFNTFATPAVGALFAAKGIQLQWYILSRDCVIYSFSVGVLVIVMWDGLITWYESAILLFLFASYLTLLFVNDSVMRIFRKIFSSVQTKTTNVDIKSESIKHENYTMPFGTYKPYFHGELVTEYRNSISKIKAQSKQESGVNHVPTFEVYKEPDTIFMWPVASNLYEKCWFLFTWPLKFLLFATIPDSRYKRLRKIYPLTFIMCVIWIAISSYLVSWMTTIVGDTIGIPDSVMGITFLSAGGNLPEMVSIVILSRQGHGDMAMSNILGSNTLDILLCLSLPWAIKSLMTGRGVSIVSGTLVYSNLSIIFCVIGFYVVTALSGFILNKRVGIVCLLMYTLFLIVAILMELNVFFFVNLPMC</sequence>
<accession>A0AAJ6YKK4</accession>
<evidence type="ECO:0000313" key="20">
    <source>
        <dbReference type="RefSeq" id="XP_011499735.1"/>
    </source>
</evidence>
<evidence type="ECO:0000256" key="17">
    <source>
        <dbReference type="SAM" id="Phobius"/>
    </source>
</evidence>
<organism evidence="19 20">
    <name type="scientific">Ceratosolen solmsi marchali</name>
    <dbReference type="NCBI Taxonomy" id="326594"/>
    <lineage>
        <taxon>Eukaryota</taxon>
        <taxon>Metazoa</taxon>
        <taxon>Ecdysozoa</taxon>
        <taxon>Arthropoda</taxon>
        <taxon>Hexapoda</taxon>
        <taxon>Insecta</taxon>
        <taxon>Pterygota</taxon>
        <taxon>Neoptera</taxon>
        <taxon>Endopterygota</taxon>
        <taxon>Hymenoptera</taxon>
        <taxon>Apocrita</taxon>
        <taxon>Proctotrupomorpha</taxon>
        <taxon>Chalcidoidea</taxon>
        <taxon>Agaonidae</taxon>
        <taxon>Agaoninae</taxon>
        <taxon>Ceratosolen</taxon>
    </lineage>
</organism>
<evidence type="ECO:0000256" key="7">
    <source>
        <dbReference type="ARBA" id="ARBA00022692"/>
    </source>
</evidence>
<evidence type="ECO:0000256" key="9">
    <source>
        <dbReference type="ARBA" id="ARBA00022837"/>
    </source>
</evidence>
<feature type="transmembrane region" description="Helical" evidence="17">
    <location>
        <begin position="51"/>
        <end position="69"/>
    </location>
</feature>
<protein>
    <submittedName>
        <fullName evidence="20">Sodium/potassium/calcium exchanger 4-like</fullName>
    </submittedName>
</protein>
<comment type="similarity">
    <text evidence="2">Belongs to the Ca(2+):cation antiporter (CaCA) (TC 2.A.19) family. SLC24A subfamily.</text>
</comment>